<keyword evidence="2" id="KW-1185">Reference proteome</keyword>
<gene>
    <name evidence="1" type="ORF">O181_035116</name>
</gene>
<evidence type="ECO:0000313" key="2">
    <source>
        <dbReference type="Proteomes" id="UP000765509"/>
    </source>
</evidence>
<comment type="caution">
    <text evidence="1">The sequence shown here is derived from an EMBL/GenBank/DDBJ whole genome shotgun (WGS) entry which is preliminary data.</text>
</comment>
<accession>A0A9Q3H8N4</accession>
<evidence type="ECO:0000313" key="1">
    <source>
        <dbReference type="EMBL" id="MBW0495401.1"/>
    </source>
</evidence>
<dbReference type="OrthoDB" id="191080at2759"/>
<dbReference type="EMBL" id="AVOT02013078">
    <property type="protein sequence ID" value="MBW0495401.1"/>
    <property type="molecule type" value="Genomic_DNA"/>
</dbReference>
<protein>
    <submittedName>
        <fullName evidence="1">Uncharacterized protein</fullName>
    </submittedName>
</protein>
<dbReference type="Proteomes" id="UP000765509">
    <property type="component" value="Unassembled WGS sequence"/>
</dbReference>
<organism evidence="1 2">
    <name type="scientific">Austropuccinia psidii MF-1</name>
    <dbReference type="NCBI Taxonomy" id="1389203"/>
    <lineage>
        <taxon>Eukaryota</taxon>
        <taxon>Fungi</taxon>
        <taxon>Dikarya</taxon>
        <taxon>Basidiomycota</taxon>
        <taxon>Pucciniomycotina</taxon>
        <taxon>Pucciniomycetes</taxon>
        <taxon>Pucciniales</taxon>
        <taxon>Sphaerophragmiaceae</taxon>
        <taxon>Austropuccinia</taxon>
    </lineage>
</organism>
<name>A0A9Q3H8N4_9BASI</name>
<sequence length="170" mass="19683">MYSEPPSCPSTPIALNNTLPCNPAQMQSWVWLYFSNVKEKYMEFHVMNWAGKSCAKKIKSNHTSSTKGFKDATEIMFIVAQNIPFILHFQFCPPLIYYQINFLLQTTSIMHSSNLRSFSSRGCHHLSLIKCVFFHQLNIHNILECKAQHLSFKNTCWTSHRALFGAQIKF</sequence>
<dbReference type="AlphaFoldDB" id="A0A9Q3H8N4"/>
<proteinExistence type="predicted"/>
<reference evidence="1" key="1">
    <citation type="submission" date="2021-03" db="EMBL/GenBank/DDBJ databases">
        <title>Draft genome sequence of rust myrtle Austropuccinia psidii MF-1, a brazilian biotype.</title>
        <authorList>
            <person name="Quecine M.C."/>
            <person name="Pachon D.M.R."/>
            <person name="Bonatelli M.L."/>
            <person name="Correr F.H."/>
            <person name="Franceschini L.M."/>
            <person name="Leite T.F."/>
            <person name="Margarido G.R.A."/>
            <person name="Almeida C.A."/>
            <person name="Ferrarezi J.A."/>
            <person name="Labate C.A."/>
        </authorList>
    </citation>
    <scope>NUCLEOTIDE SEQUENCE</scope>
    <source>
        <strain evidence="1">MF-1</strain>
    </source>
</reference>